<reference evidence="3 4" key="1">
    <citation type="submission" date="2019-09" db="EMBL/GenBank/DDBJ databases">
        <title>Draft genome sequence of various Type strains from the CCUG.</title>
        <authorList>
            <person name="Pineiro-Iglesias B."/>
            <person name="Tunovic T."/>
            <person name="Unosson C."/>
            <person name="Inganas E."/>
            <person name="Ohlen M."/>
            <person name="Cardew S."/>
            <person name="Jensie-Markopoulos S."/>
            <person name="Salva-Serra F."/>
            <person name="Jaen-Luchoro D."/>
            <person name="Karlsson R."/>
            <person name="Svensson-Stadler L."/>
            <person name="Chun J."/>
            <person name="Moore E."/>
        </authorList>
    </citation>
    <scope>NUCLEOTIDE SEQUENCE [LARGE SCALE GENOMIC DNA]</scope>
    <source>
        <strain evidence="3 4">CCUG 53682T</strain>
    </source>
</reference>
<name>A0A5M9R3H5_9GAMM</name>
<evidence type="ECO:0000313" key="4">
    <source>
        <dbReference type="Proteomes" id="UP000322181"/>
    </source>
</evidence>
<evidence type="ECO:0000259" key="2">
    <source>
        <dbReference type="PROSITE" id="PS50943"/>
    </source>
</evidence>
<sequence>MSTLDEMLAKRTPESRMRVEKRTEEIRRELTLATLREELAISQTQLAISLGVRQPAVAKMERVGSDPKLSTLRRYVKALGGELALDITLPDGKKIALHL</sequence>
<dbReference type="RefSeq" id="WP_067368039.1">
    <property type="nucleotide sequence ID" value="NZ_BAAAFS010000003.1"/>
</dbReference>
<dbReference type="PROSITE" id="PS50943">
    <property type="entry name" value="HTH_CROC1"/>
    <property type="match status" value="1"/>
</dbReference>
<comment type="caution">
    <text evidence="3">The sequence shown here is derived from an EMBL/GenBank/DDBJ whole genome shotgun (WGS) entry which is preliminary data.</text>
</comment>
<dbReference type="SUPFAM" id="SSF47413">
    <property type="entry name" value="lambda repressor-like DNA-binding domains"/>
    <property type="match status" value="1"/>
</dbReference>
<dbReference type="InterPro" id="IPR001387">
    <property type="entry name" value="Cro/C1-type_HTH"/>
</dbReference>
<dbReference type="Proteomes" id="UP000322181">
    <property type="component" value="Unassembled WGS sequence"/>
</dbReference>
<dbReference type="SMART" id="SM00530">
    <property type="entry name" value="HTH_XRE"/>
    <property type="match status" value="1"/>
</dbReference>
<dbReference type="EMBL" id="VXKB01000003">
    <property type="protein sequence ID" value="KAA8714839.1"/>
    <property type="molecule type" value="Genomic_DNA"/>
</dbReference>
<dbReference type="Gene3D" id="1.10.260.40">
    <property type="entry name" value="lambda repressor-like DNA-binding domains"/>
    <property type="match status" value="1"/>
</dbReference>
<organism evidence="3 4">
    <name type="scientific">Morganella psychrotolerans</name>
    <dbReference type="NCBI Taxonomy" id="368603"/>
    <lineage>
        <taxon>Bacteria</taxon>
        <taxon>Pseudomonadati</taxon>
        <taxon>Pseudomonadota</taxon>
        <taxon>Gammaproteobacteria</taxon>
        <taxon>Enterobacterales</taxon>
        <taxon>Morganellaceae</taxon>
        <taxon>Morganella</taxon>
    </lineage>
</organism>
<dbReference type="OrthoDB" id="129597at2"/>
<dbReference type="AlphaFoldDB" id="A0A5M9R3H5"/>
<dbReference type="GO" id="GO:0003677">
    <property type="term" value="F:DNA binding"/>
    <property type="evidence" value="ECO:0007669"/>
    <property type="project" value="InterPro"/>
</dbReference>
<dbReference type="InterPro" id="IPR010982">
    <property type="entry name" value="Lambda_DNA-bd_dom_sf"/>
</dbReference>
<evidence type="ECO:0000256" key="1">
    <source>
        <dbReference type="SAM" id="MobiDB-lite"/>
    </source>
</evidence>
<dbReference type="CDD" id="cd00093">
    <property type="entry name" value="HTH_XRE"/>
    <property type="match status" value="1"/>
</dbReference>
<feature type="domain" description="HTH cro/C1-type" evidence="2">
    <location>
        <begin position="32"/>
        <end position="87"/>
    </location>
</feature>
<feature type="region of interest" description="Disordered" evidence="1">
    <location>
        <begin position="1"/>
        <end position="22"/>
    </location>
</feature>
<accession>A0A5M9R3H5</accession>
<gene>
    <name evidence="3" type="ORF">F4V73_13455</name>
</gene>
<proteinExistence type="predicted"/>
<evidence type="ECO:0000313" key="3">
    <source>
        <dbReference type="EMBL" id="KAA8714839.1"/>
    </source>
</evidence>
<protein>
    <submittedName>
        <fullName evidence="3">Helix-turn-helix domain-containing protein</fullName>
    </submittedName>
</protein>
<dbReference type="Pfam" id="PF01381">
    <property type="entry name" value="HTH_3"/>
    <property type="match status" value="1"/>
</dbReference>
<feature type="compositionally biased region" description="Basic and acidic residues" evidence="1">
    <location>
        <begin position="7"/>
        <end position="22"/>
    </location>
</feature>